<evidence type="ECO:0000313" key="1">
    <source>
        <dbReference type="EMBL" id="OXU32277.1"/>
    </source>
</evidence>
<comment type="caution">
    <text evidence="1">The sequence shown here is derived from an EMBL/GenBank/DDBJ whole genome shotgun (WGS) entry which is preliminary data.</text>
</comment>
<proteinExistence type="predicted"/>
<feature type="non-terminal residue" evidence="1">
    <location>
        <position position="1"/>
    </location>
</feature>
<accession>A0A232FPJ1</accession>
<dbReference type="AlphaFoldDB" id="A0A232FPJ1"/>
<gene>
    <name evidence="1" type="ORF">TSAR_008098</name>
</gene>
<dbReference type="EMBL" id="NNAY01000003">
    <property type="protein sequence ID" value="OXU32277.1"/>
    <property type="molecule type" value="Genomic_DNA"/>
</dbReference>
<keyword evidence="2" id="KW-1185">Reference proteome</keyword>
<reference evidence="1 2" key="1">
    <citation type="journal article" date="2017" name="Curr. Biol.">
        <title>The Evolution of Venom by Co-option of Single-Copy Genes.</title>
        <authorList>
            <person name="Martinson E.O."/>
            <person name="Mrinalini"/>
            <person name="Kelkar Y.D."/>
            <person name="Chang C.H."/>
            <person name="Werren J.H."/>
        </authorList>
    </citation>
    <scope>NUCLEOTIDE SEQUENCE [LARGE SCALE GENOMIC DNA]</scope>
    <source>
        <strain evidence="1 2">Alberta</strain>
        <tissue evidence="1">Whole body</tissue>
    </source>
</reference>
<organism evidence="1 2">
    <name type="scientific">Trichomalopsis sarcophagae</name>
    <dbReference type="NCBI Taxonomy" id="543379"/>
    <lineage>
        <taxon>Eukaryota</taxon>
        <taxon>Metazoa</taxon>
        <taxon>Ecdysozoa</taxon>
        <taxon>Arthropoda</taxon>
        <taxon>Hexapoda</taxon>
        <taxon>Insecta</taxon>
        <taxon>Pterygota</taxon>
        <taxon>Neoptera</taxon>
        <taxon>Endopterygota</taxon>
        <taxon>Hymenoptera</taxon>
        <taxon>Apocrita</taxon>
        <taxon>Proctotrupomorpha</taxon>
        <taxon>Chalcidoidea</taxon>
        <taxon>Pteromalidae</taxon>
        <taxon>Pteromalinae</taxon>
        <taxon>Trichomalopsis</taxon>
    </lineage>
</organism>
<dbReference type="Proteomes" id="UP000215335">
    <property type="component" value="Unassembled WGS sequence"/>
</dbReference>
<sequence>KYINSSSKTRNKNIQLPKISKTIATKNSYYVAIKIFNNLSNELKELCGSKQNLDLSILPVLRKTLLQPLGNVATHQNVRFFIARLIISHTVHNILETLPEDCIPSFRNIARYIATRLYNI</sequence>
<evidence type="ECO:0000313" key="2">
    <source>
        <dbReference type="Proteomes" id="UP000215335"/>
    </source>
</evidence>
<name>A0A232FPJ1_9HYME</name>
<protein>
    <submittedName>
        <fullName evidence="1">Uncharacterized protein</fullName>
    </submittedName>
</protein>